<organism evidence="12 14">
    <name type="scientific">Bacteroides uniformis</name>
    <dbReference type="NCBI Taxonomy" id="820"/>
    <lineage>
        <taxon>Bacteria</taxon>
        <taxon>Pseudomonadati</taxon>
        <taxon>Bacteroidota</taxon>
        <taxon>Bacteroidia</taxon>
        <taxon>Bacteroidales</taxon>
        <taxon>Bacteroidaceae</taxon>
        <taxon>Bacteroides</taxon>
    </lineage>
</organism>
<dbReference type="Gene3D" id="1.10.10.10">
    <property type="entry name" value="Winged helix-like DNA-binding domain superfamily/Winged helix DNA-binding domain"/>
    <property type="match status" value="1"/>
</dbReference>
<evidence type="ECO:0000256" key="7">
    <source>
        <dbReference type="ARBA" id="ARBA00023204"/>
    </source>
</evidence>
<dbReference type="InterPro" id="IPR036217">
    <property type="entry name" value="MethylDNA_cys_MeTrfase_DNAb"/>
</dbReference>
<dbReference type="PANTHER" id="PTHR10815">
    <property type="entry name" value="METHYLATED-DNA--PROTEIN-CYSTEINE METHYLTRANSFERASE"/>
    <property type="match status" value="1"/>
</dbReference>
<evidence type="ECO:0000313" key="13">
    <source>
        <dbReference type="EMBL" id="RGQ51028.1"/>
    </source>
</evidence>
<proteinExistence type="inferred from homology"/>
<dbReference type="GO" id="GO:0006307">
    <property type="term" value="P:DNA alkylation repair"/>
    <property type="evidence" value="ECO:0007669"/>
    <property type="project" value="UniProtKB-UniRule"/>
</dbReference>
<dbReference type="SUPFAM" id="SSF53155">
    <property type="entry name" value="Methylated DNA-protein cysteine methyltransferase domain"/>
    <property type="match status" value="1"/>
</dbReference>
<dbReference type="InterPro" id="IPR036631">
    <property type="entry name" value="MGMT_N_sf"/>
</dbReference>
<dbReference type="Pfam" id="PF01035">
    <property type="entry name" value="DNA_binding_1"/>
    <property type="match status" value="1"/>
</dbReference>
<keyword evidence="7 9" id="KW-0234">DNA repair</keyword>
<keyword evidence="4 9" id="KW-0489">Methyltransferase</keyword>
<name>A0A396EYX3_BACUN</name>
<dbReference type="EMBL" id="QSVA01000012">
    <property type="protein sequence ID" value="RGN92429.1"/>
    <property type="molecule type" value="Genomic_DNA"/>
</dbReference>
<dbReference type="Pfam" id="PF02870">
    <property type="entry name" value="Methyltransf_1N"/>
    <property type="match status" value="1"/>
</dbReference>
<comment type="catalytic activity">
    <reaction evidence="1 9">
        <text>a 4-O-methyl-thymidine in DNA + L-cysteinyl-[protein] = a thymidine in DNA + S-methyl-L-cysteinyl-[protein]</text>
        <dbReference type="Rhea" id="RHEA:53428"/>
        <dbReference type="Rhea" id="RHEA-COMP:10131"/>
        <dbReference type="Rhea" id="RHEA-COMP:10132"/>
        <dbReference type="Rhea" id="RHEA-COMP:13555"/>
        <dbReference type="Rhea" id="RHEA-COMP:13556"/>
        <dbReference type="ChEBI" id="CHEBI:29950"/>
        <dbReference type="ChEBI" id="CHEBI:82612"/>
        <dbReference type="ChEBI" id="CHEBI:137386"/>
        <dbReference type="ChEBI" id="CHEBI:137387"/>
        <dbReference type="EC" id="2.1.1.63"/>
    </reaction>
</comment>
<reference evidence="14 15" key="1">
    <citation type="submission" date="2018-08" db="EMBL/GenBank/DDBJ databases">
        <title>A genome reference for cultivated species of the human gut microbiota.</title>
        <authorList>
            <person name="Zou Y."/>
            <person name="Xue W."/>
            <person name="Luo G."/>
        </authorList>
    </citation>
    <scope>NUCLEOTIDE SEQUENCE [LARGE SCALE GENOMIC DNA]</scope>
    <source>
        <strain evidence="13 15">AF28-11</strain>
        <strain evidence="12 14">OM03-4</strain>
    </source>
</reference>
<sequence>METIRIQHYRSPYGELMLGSLGDKLCLCDWVSEKRKEKIGRRMRNTLHAVYEEGTSEVISTAIIQLDEYFARKRTAFDMPLLLAGTDFQKTVWQELLNIPYGKTVSYGELSRKLGNPKAVRAVAAANGANALSIFIPCHRVVGSNRQLIGYAGGLAAKQGLLALEADSCDGLPNSRVVQLF</sequence>
<accession>A0A396EYX3</accession>
<dbReference type="FunFam" id="1.10.10.10:FF:000214">
    <property type="entry name" value="Methylated-DNA--protein-cysteine methyltransferase"/>
    <property type="match status" value="1"/>
</dbReference>
<dbReference type="GO" id="GO:0003908">
    <property type="term" value="F:methylated-DNA-[protein]-cysteine S-methyltransferase activity"/>
    <property type="evidence" value="ECO:0007669"/>
    <property type="project" value="UniProtKB-UniRule"/>
</dbReference>
<evidence type="ECO:0000313" key="14">
    <source>
        <dbReference type="Proteomes" id="UP000260759"/>
    </source>
</evidence>
<dbReference type="InterPro" id="IPR023546">
    <property type="entry name" value="MGMT"/>
</dbReference>
<dbReference type="PANTHER" id="PTHR10815:SF5">
    <property type="entry name" value="METHYLATED-DNA--PROTEIN-CYSTEINE METHYLTRANSFERASE"/>
    <property type="match status" value="1"/>
</dbReference>
<dbReference type="AlphaFoldDB" id="A0A396EYX3"/>
<dbReference type="GO" id="GO:0005737">
    <property type="term" value="C:cytoplasm"/>
    <property type="evidence" value="ECO:0007669"/>
    <property type="project" value="UniProtKB-SubCell"/>
</dbReference>
<feature type="active site" description="Nucleophile; methyl group acceptor" evidence="9">
    <location>
        <position position="138"/>
    </location>
</feature>
<evidence type="ECO:0000256" key="8">
    <source>
        <dbReference type="ARBA" id="ARBA00049348"/>
    </source>
</evidence>
<comment type="similarity">
    <text evidence="2 9">Belongs to the MGMT family.</text>
</comment>
<dbReference type="InterPro" id="IPR001497">
    <property type="entry name" value="MethylDNA_cys_MeTrfase_AS"/>
</dbReference>
<feature type="domain" description="Methylated-DNA-[protein]-cysteine S-methyltransferase DNA binding" evidence="10">
    <location>
        <begin position="87"/>
        <end position="166"/>
    </location>
</feature>
<comment type="miscellaneous">
    <text evidence="9">This enzyme catalyzes only one turnover and therefore is not strictly catalytic. According to one definition, an enzyme is a biocatalyst that acts repeatedly and over many reaction cycles.</text>
</comment>
<dbReference type="NCBIfam" id="TIGR00589">
    <property type="entry name" value="ogt"/>
    <property type="match status" value="1"/>
</dbReference>
<evidence type="ECO:0000259" key="11">
    <source>
        <dbReference type="Pfam" id="PF02870"/>
    </source>
</evidence>
<dbReference type="EC" id="2.1.1.63" evidence="9"/>
<dbReference type="InterPro" id="IPR008332">
    <property type="entry name" value="MethylG_MeTrfase_N"/>
</dbReference>
<keyword evidence="5 9" id="KW-0808">Transferase</keyword>
<evidence type="ECO:0000256" key="9">
    <source>
        <dbReference type="HAMAP-Rule" id="MF_00772"/>
    </source>
</evidence>
<keyword evidence="6 9" id="KW-0227">DNA damage</keyword>
<feature type="domain" description="Methylguanine DNA methyltransferase ribonuclease-like" evidence="11">
    <location>
        <begin position="7"/>
        <end position="82"/>
    </location>
</feature>
<evidence type="ECO:0000313" key="15">
    <source>
        <dbReference type="Proteomes" id="UP000283680"/>
    </source>
</evidence>
<gene>
    <name evidence="13" type="ORF">DWY92_12225</name>
    <name evidence="12" type="ORF">DXB37_14185</name>
</gene>
<dbReference type="SUPFAM" id="SSF46767">
    <property type="entry name" value="Methylated DNA-protein cysteine methyltransferase, C-terminal domain"/>
    <property type="match status" value="1"/>
</dbReference>
<comment type="subcellular location">
    <subcellularLocation>
        <location evidence="9">Cytoplasm</location>
    </subcellularLocation>
</comment>
<dbReference type="PROSITE" id="PS00374">
    <property type="entry name" value="MGMT"/>
    <property type="match status" value="1"/>
</dbReference>
<evidence type="ECO:0000256" key="1">
    <source>
        <dbReference type="ARBA" id="ARBA00001286"/>
    </source>
</evidence>
<comment type="function">
    <text evidence="9">Involved in the cellular defense against the biological effects of O6-methylguanine (O6-MeG) and O4-methylthymine (O4-MeT) in DNA. Repairs the methylated nucleobase in DNA by stoichiometrically transferring the methyl group to a cysteine residue in the enzyme. This is a suicide reaction: the enzyme is irreversibly inactivated.</text>
</comment>
<dbReference type="Proteomes" id="UP000283680">
    <property type="component" value="Unassembled WGS sequence"/>
</dbReference>
<evidence type="ECO:0000256" key="5">
    <source>
        <dbReference type="ARBA" id="ARBA00022679"/>
    </source>
</evidence>
<evidence type="ECO:0000256" key="2">
    <source>
        <dbReference type="ARBA" id="ARBA00008711"/>
    </source>
</evidence>
<evidence type="ECO:0000256" key="4">
    <source>
        <dbReference type="ARBA" id="ARBA00022603"/>
    </source>
</evidence>
<keyword evidence="3 9" id="KW-0963">Cytoplasm</keyword>
<dbReference type="Gene3D" id="3.30.160.70">
    <property type="entry name" value="Methylated DNA-protein cysteine methyltransferase domain"/>
    <property type="match status" value="1"/>
</dbReference>
<dbReference type="RefSeq" id="WP_117600898.1">
    <property type="nucleotide sequence ID" value="NZ_BAABZM010000001.1"/>
</dbReference>
<comment type="catalytic activity">
    <reaction evidence="8 9">
        <text>a 6-O-methyl-2'-deoxyguanosine in DNA + L-cysteinyl-[protein] = S-methyl-L-cysteinyl-[protein] + a 2'-deoxyguanosine in DNA</text>
        <dbReference type="Rhea" id="RHEA:24000"/>
        <dbReference type="Rhea" id="RHEA-COMP:10131"/>
        <dbReference type="Rhea" id="RHEA-COMP:10132"/>
        <dbReference type="Rhea" id="RHEA-COMP:11367"/>
        <dbReference type="Rhea" id="RHEA-COMP:11368"/>
        <dbReference type="ChEBI" id="CHEBI:29950"/>
        <dbReference type="ChEBI" id="CHEBI:82612"/>
        <dbReference type="ChEBI" id="CHEBI:85445"/>
        <dbReference type="ChEBI" id="CHEBI:85448"/>
        <dbReference type="EC" id="2.1.1.63"/>
    </reaction>
</comment>
<dbReference type="Proteomes" id="UP000260759">
    <property type="component" value="Unassembled WGS sequence"/>
</dbReference>
<dbReference type="GO" id="GO:0032259">
    <property type="term" value="P:methylation"/>
    <property type="evidence" value="ECO:0007669"/>
    <property type="project" value="UniProtKB-KW"/>
</dbReference>
<dbReference type="CDD" id="cd06445">
    <property type="entry name" value="ATase"/>
    <property type="match status" value="1"/>
</dbReference>
<dbReference type="InterPro" id="IPR036388">
    <property type="entry name" value="WH-like_DNA-bd_sf"/>
</dbReference>
<evidence type="ECO:0000259" key="10">
    <source>
        <dbReference type="Pfam" id="PF01035"/>
    </source>
</evidence>
<dbReference type="InterPro" id="IPR014048">
    <property type="entry name" value="MethylDNA_cys_MeTrfase_DNA-bd"/>
</dbReference>
<evidence type="ECO:0000256" key="6">
    <source>
        <dbReference type="ARBA" id="ARBA00022763"/>
    </source>
</evidence>
<evidence type="ECO:0000256" key="3">
    <source>
        <dbReference type="ARBA" id="ARBA00022490"/>
    </source>
</evidence>
<comment type="caution">
    <text evidence="12">The sequence shown here is derived from an EMBL/GenBank/DDBJ whole genome shotgun (WGS) entry which is preliminary data.</text>
</comment>
<evidence type="ECO:0000313" key="12">
    <source>
        <dbReference type="EMBL" id="RGN92429.1"/>
    </source>
</evidence>
<dbReference type="EMBL" id="QRTH01000005">
    <property type="protein sequence ID" value="RGQ51028.1"/>
    <property type="molecule type" value="Genomic_DNA"/>
</dbReference>
<dbReference type="HAMAP" id="MF_00772">
    <property type="entry name" value="OGT"/>
    <property type="match status" value="1"/>
</dbReference>
<protein>
    <recommendedName>
        <fullName evidence="9">Methylated-DNA--protein-cysteine methyltransferase</fullName>
        <ecNumber evidence="9">2.1.1.63</ecNumber>
    </recommendedName>
    <alternativeName>
        <fullName evidence="9">6-O-methylguanine-DNA methyltransferase</fullName>
        <shortName evidence="9">MGMT</shortName>
    </alternativeName>
    <alternativeName>
        <fullName evidence="9">O-6-methylguanine-DNA-alkyltransferase</fullName>
    </alternativeName>
</protein>